<proteinExistence type="predicted"/>
<keyword evidence="1" id="KW-1185">Reference proteome</keyword>
<sequence>MSLAAKEEVPVSKMTSGVWTLFADEAFNVKRSGLGVVLITPSGETLRQAIKIISLTNNDAEYEALVAGMELAWGLGSKVNEVKCDSQLVVNQVYGIFDTKEECMQQYLKKVQALPARFKEWSIIHIPREENVEVDALANLGSSTEMKGFDSDAVV</sequence>
<reference evidence="1" key="1">
    <citation type="journal article" date="2014" name="Nat. Commun.">
        <title>The tobacco genome sequence and its comparison with those of tomato and potato.</title>
        <authorList>
            <person name="Sierro N."/>
            <person name="Battey J.N."/>
            <person name="Ouadi S."/>
            <person name="Bakaher N."/>
            <person name="Bovet L."/>
            <person name="Willig A."/>
            <person name="Goepfert S."/>
            <person name="Peitsch M.C."/>
            <person name="Ivanov N.V."/>
        </authorList>
    </citation>
    <scope>NUCLEOTIDE SEQUENCE [LARGE SCALE GENOMIC DNA]</scope>
</reference>
<dbReference type="RefSeq" id="XP_075098046.1">
    <property type="nucleotide sequence ID" value="XM_075241945.1"/>
</dbReference>
<accession>A0AC58TLE7</accession>
<protein>
    <submittedName>
        <fullName evidence="2">Uncharacterized protein LOC142175361</fullName>
    </submittedName>
</protein>
<dbReference type="Proteomes" id="UP000790787">
    <property type="component" value="Chromosome 21"/>
</dbReference>
<organism evidence="1 2">
    <name type="scientific">Nicotiana tabacum</name>
    <name type="common">Common tobacco</name>
    <dbReference type="NCBI Taxonomy" id="4097"/>
    <lineage>
        <taxon>Eukaryota</taxon>
        <taxon>Viridiplantae</taxon>
        <taxon>Streptophyta</taxon>
        <taxon>Embryophyta</taxon>
        <taxon>Tracheophyta</taxon>
        <taxon>Spermatophyta</taxon>
        <taxon>Magnoliopsida</taxon>
        <taxon>eudicotyledons</taxon>
        <taxon>Gunneridae</taxon>
        <taxon>Pentapetalae</taxon>
        <taxon>asterids</taxon>
        <taxon>lamiids</taxon>
        <taxon>Solanales</taxon>
        <taxon>Solanaceae</taxon>
        <taxon>Nicotianoideae</taxon>
        <taxon>Nicotianeae</taxon>
        <taxon>Nicotiana</taxon>
    </lineage>
</organism>
<gene>
    <name evidence="2" type="primary">LOC142175361</name>
</gene>
<name>A0AC58TLE7_TOBAC</name>
<reference evidence="2" key="2">
    <citation type="submission" date="2025-08" db="UniProtKB">
        <authorList>
            <consortium name="RefSeq"/>
        </authorList>
    </citation>
    <scope>IDENTIFICATION</scope>
    <source>
        <tissue evidence="2">Leaf</tissue>
    </source>
</reference>
<evidence type="ECO:0000313" key="1">
    <source>
        <dbReference type="Proteomes" id="UP000790787"/>
    </source>
</evidence>
<evidence type="ECO:0000313" key="2">
    <source>
        <dbReference type="RefSeq" id="XP_075098046.1"/>
    </source>
</evidence>